<dbReference type="Gramene" id="Pp3c19_8210V3.2">
    <property type="protein sequence ID" value="Pp3c19_8210V3.2"/>
    <property type="gene ID" value="Pp3c19_8210"/>
</dbReference>
<name>A0A7I4BSL9_PHYPA</name>
<reference evidence="1" key="3">
    <citation type="submission" date="2020-12" db="UniProtKB">
        <authorList>
            <consortium name="EnsemblPlants"/>
        </authorList>
    </citation>
    <scope>IDENTIFICATION</scope>
</reference>
<dbReference type="AlphaFoldDB" id="A0A7I4BSL9"/>
<dbReference type="EnsemblPlants" id="Pp3c19_8210V3.2">
    <property type="protein sequence ID" value="Pp3c19_8210V3.2"/>
    <property type="gene ID" value="Pp3c19_8210"/>
</dbReference>
<keyword evidence="2" id="KW-1185">Reference proteome</keyword>
<reference evidence="1 2" key="1">
    <citation type="journal article" date="2008" name="Science">
        <title>The Physcomitrella genome reveals evolutionary insights into the conquest of land by plants.</title>
        <authorList>
            <person name="Rensing S."/>
            <person name="Lang D."/>
            <person name="Zimmer A."/>
            <person name="Terry A."/>
            <person name="Salamov A."/>
            <person name="Shapiro H."/>
            <person name="Nishiyama T."/>
            <person name="Perroud P.-F."/>
            <person name="Lindquist E."/>
            <person name="Kamisugi Y."/>
            <person name="Tanahashi T."/>
            <person name="Sakakibara K."/>
            <person name="Fujita T."/>
            <person name="Oishi K."/>
            <person name="Shin-I T."/>
            <person name="Kuroki Y."/>
            <person name="Toyoda A."/>
            <person name="Suzuki Y."/>
            <person name="Hashimoto A."/>
            <person name="Yamaguchi K."/>
            <person name="Sugano A."/>
            <person name="Kohara Y."/>
            <person name="Fujiyama A."/>
            <person name="Anterola A."/>
            <person name="Aoki S."/>
            <person name="Ashton N."/>
            <person name="Barbazuk W.B."/>
            <person name="Barker E."/>
            <person name="Bennetzen J."/>
            <person name="Bezanilla M."/>
            <person name="Blankenship R."/>
            <person name="Cho S.H."/>
            <person name="Dutcher S."/>
            <person name="Estelle M."/>
            <person name="Fawcett J.A."/>
            <person name="Gundlach H."/>
            <person name="Hanada K."/>
            <person name="Heyl A."/>
            <person name="Hicks K.A."/>
            <person name="Hugh J."/>
            <person name="Lohr M."/>
            <person name="Mayer K."/>
            <person name="Melkozernov A."/>
            <person name="Murata T."/>
            <person name="Nelson D."/>
            <person name="Pils B."/>
            <person name="Prigge M."/>
            <person name="Reiss B."/>
            <person name="Renner T."/>
            <person name="Rombauts S."/>
            <person name="Rushton P."/>
            <person name="Sanderfoot A."/>
            <person name="Schween G."/>
            <person name="Shiu S.-H."/>
            <person name="Stueber K."/>
            <person name="Theodoulou F.L."/>
            <person name="Tu H."/>
            <person name="Van de Peer Y."/>
            <person name="Verrier P.J."/>
            <person name="Waters E."/>
            <person name="Wood A."/>
            <person name="Yang L."/>
            <person name="Cove D."/>
            <person name="Cuming A."/>
            <person name="Hasebe M."/>
            <person name="Lucas S."/>
            <person name="Mishler D.B."/>
            <person name="Reski R."/>
            <person name="Grigoriev I."/>
            <person name="Quatrano R.S."/>
            <person name="Boore J.L."/>
        </authorList>
    </citation>
    <scope>NUCLEOTIDE SEQUENCE [LARGE SCALE GENOMIC DNA]</scope>
    <source>
        <strain evidence="1 2">cv. Gransden 2004</strain>
    </source>
</reference>
<organism evidence="1 2">
    <name type="scientific">Physcomitrium patens</name>
    <name type="common">Spreading-leaved earth moss</name>
    <name type="synonym">Physcomitrella patens</name>
    <dbReference type="NCBI Taxonomy" id="3218"/>
    <lineage>
        <taxon>Eukaryota</taxon>
        <taxon>Viridiplantae</taxon>
        <taxon>Streptophyta</taxon>
        <taxon>Embryophyta</taxon>
        <taxon>Bryophyta</taxon>
        <taxon>Bryophytina</taxon>
        <taxon>Bryopsida</taxon>
        <taxon>Funariidae</taxon>
        <taxon>Funariales</taxon>
        <taxon>Funariaceae</taxon>
        <taxon>Physcomitrium</taxon>
    </lineage>
</organism>
<dbReference type="EMBL" id="ABEU02000019">
    <property type="status" value="NOT_ANNOTATED_CDS"/>
    <property type="molecule type" value="Genomic_DNA"/>
</dbReference>
<dbReference type="Proteomes" id="UP000006727">
    <property type="component" value="Chromosome 19"/>
</dbReference>
<reference evidence="1 2" key="2">
    <citation type="journal article" date="2018" name="Plant J.">
        <title>The Physcomitrella patens chromosome-scale assembly reveals moss genome structure and evolution.</title>
        <authorList>
            <person name="Lang D."/>
            <person name="Ullrich K.K."/>
            <person name="Murat F."/>
            <person name="Fuchs J."/>
            <person name="Jenkins J."/>
            <person name="Haas F.B."/>
            <person name="Piednoel M."/>
            <person name="Gundlach H."/>
            <person name="Van Bel M."/>
            <person name="Meyberg R."/>
            <person name="Vives C."/>
            <person name="Morata J."/>
            <person name="Symeonidi A."/>
            <person name="Hiss M."/>
            <person name="Muchero W."/>
            <person name="Kamisugi Y."/>
            <person name="Saleh O."/>
            <person name="Blanc G."/>
            <person name="Decker E.L."/>
            <person name="van Gessel N."/>
            <person name="Grimwood J."/>
            <person name="Hayes R.D."/>
            <person name="Graham S.W."/>
            <person name="Gunter L.E."/>
            <person name="McDaniel S.F."/>
            <person name="Hoernstein S.N.W."/>
            <person name="Larsson A."/>
            <person name="Li F.W."/>
            <person name="Perroud P.F."/>
            <person name="Phillips J."/>
            <person name="Ranjan P."/>
            <person name="Rokshar D.S."/>
            <person name="Rothfels C.J."/>
            <person name="Schneider L."/>
            <person name="Shu S."/>
            <person name="Stevenson D.W."/>
            <person name="Thummler F."/>
            <person name="Tillich M."/>
            <person name="Villarreal Aguilar J.C."/>
            <person name="Widiez T."/>
            <person name="Wong G.K."/>
            <person name="Wymore A."/>
            <person name="Zhang Y."/>
            <person name="Zimmer A.D."/>
            <person name="Quatrano R.S."/>
            <person name="Mayer K.F.X."/>
            <person name="Goodstein D."/>
            <person name="Casacuberta J.M."/>
            <person name="Vandepoele K."/>
            <person name="Reski R."/>
            <person name="Cuming A.C."/>
            <person name="Tuskan G.A."/>
            <person name="Maumus F."/>
            <person name="Salse J."/>
            <person name="Schmutz J."/>
            <person name="Rensing S.A."/>
        </authorList>
    </citation>
    <scope>NUCLEOTIDE SEQUENCE [LARGE SCALE GENOMIC DNA]</scope>
    <source>
        <strain evidence="1 2">cv. Gransden 2004</strain>
    </source>
</reference>
<evidence type="ECO:0000313" key="2">
    <source>
        <dbReference type="Proteomes" id="UP000006727"/>
    </source>
</evidence>
<accession>A0A7I4BSL9</accession>
<proteinExistence type="predicted"/>
<sequence length="47" mass="5236">MNIISSSSTSPADKVQESSLPCKYRNSTHQTNFGEAGACWYRIKLVE</sequence>
<protein>
    <submittedName>
        <fullName evidence="1">Uncharacterized protein</fullName>
    </submittedName>
</protein>
<evidence type="ECO:0000313" key="1">
    <source>
        <dbReference type="EnsemblPlants" id="Pp3c19_8210V3.2"/>
    </source>
</evidence>